<evidence type="ECO:0000256" key="2">
    <source>
        <dbReference type="ARBA" id="ARBA00022692"/>
    </source>
</evidence>
<dbReference type="Pfam" id="PF00153">
    <property type="entry name" value="Mito_carr"/>
    <property type="match status" value="1"/>
</dbReference>
<keyword evidence="3" id="KW-0999">Mitochondrion inner membrane</keyword>
<dbReference type="SUPFAM" id="SSF103506">
    <property type="entry name" value="Mitochondrial carrier"/>
    <property type="match status" value="1"/>
</dbReference>
<evidence type="ECO:0000313" key="11">
    <source>
        <dbReference type="Proteomes" id="UP000434172"/>
    </source>
</evidence>
<proteinExistence type="inferred from homology"/>
<feature type="repeat" description="Solcar" evidence="7">
    <location>
        <begin position="478"/>
        <end position="568"/>
    </location>
</feature>
<feature type="region of interest" description="Disordered" evidence="8">
    <location>
        <begin position="1"/>
        <end position="22"/>
    </location>
</feature>
<comment type="similarity">
    <text evidence="6">Belongs to the ustYa family.</text>
</comment>
<evidence type="ECO:0000313" key="10">
    <source>
        <dbReference type="EMBL" id="KAF0322276.1"/>
    </source>
</evidence>
<evidence type="ECO:0008006" key="12">
    <source>
        <dbReference type="Google" id="ProtNLM"/>
    </source>
</evidence>
<comment type="subcellular location">
    <subcellularLocation>
        <location evidence="1">Membrane</location>
        <topology evidence="1">Multi-pass membrane protein</topology>
    </subcellularLocation>
</comment>
<dbReference type="InterPro" id="IPR023395">
    <property type="entry name" value="MCP_dom_sf"/>
</dbReference>
<keyword evidence="3" id="KW-0496">Mitochondrion</keyword>
<dbReference type="AlphaFoldDB" id="A0A8H3W4J7"/>
<protein>
    <recommendedName>
        <fullName evidence="12">Mitochondrial carrier protein</fullName>
    </recommendedName>
</protein>
<dbReference type="GO" id="GO:0043386">
    <property type="term" value="P:mycotoxin biosynthetic process"/>
    <property type="evidence" value="ECO:0007669"/>
    <property type="project" value="InterPro"/>
</dbReference>
<dbReference type="OrthoDB" id="3364892at2759"/>
<evidence type="ECO:0000256" key="1">
    <source>
        <dbReference type="ARBA" id="ARBA00004141"/>
    </source>
</evidence>
<evidence type="ECO:0000256" key="5">
    <source>
        <dbReference type="ARBA" id="ARBA00023136"/>
    </source>
</evidence>
<comment type="caution">
    <text evidence="10">The sequence shown here is derived from an EMBL/GenBank/DDBJ whole genome shotgun (WGS) entry which is preliminary data.</text>
</comment>
<evidence type="ECO:0000256" key="7">
    <source>
        <dbReference type="PROSITE-ProRule" id="PRU00282"/>
    </source>
</evidence>
<keyword evidence="5 7" id="KW-0472">Membrane</keyword>
<reference evidence="10 11" key="1">
    <citation type="submission" date="2019-12" db="EMBL/GenBank/DDBJ databases">
        <title>A genome sequence resource for the geographically widespread anthracnose pathogen Colletotrichum asianum.</title>
        <authorList>
            <person name="Meng Y."/>
        </authorList>
    </citation>
    <scope>NUCLEOTIDE SEQUENCE [LARGE SCALE GENOMIC DNA]</scope>
    <source>
        <strain evidence="10 11">ICMP 18580</strain>
    </source>
</reference>
<evidence type="ECO:0000256" key="9">
    <source>
        <dbReference type="SAM" id="Phobius"/>
    </source>
</evidence>
<dbReference type="GO" id="GO:0016020">
    <property type="term" value="C:membrane"/>
    <property type="evidence" value="ECO:0007669"/>
    <property type="project" value="UniProtKB-SubCell"/>
</dbReference>
<keyword evidence="4 9" id="KW-1133">Transmembrane helix</keyword>
<keyword evidence="2 7" id="KW-0812">Transmembrane</keyword>
<name>A0A8H3W4J7_9PEZI</name>
<evidence type="ECO:0000256" key="8">
    <source>
        <dbReference type="SAM" id="MobiDB-lite"/>
    </source>
</evidence>
<dbReference type="Proteomes" id="UP000434172">
    <property type="component" value="Unassembled WGS sequence"/>
</dbReference>
<dbReference type="Pfam" id="PF11807">
    <property type="entry name" value="UstYa"/>
    <property type="match status" value="1"/>
</dbReference>
<evidence type="ECO:0000256" key="4">
    <source>
        <dbReference type="ARBA" id="ARBA00022989"/>
    </source>
</evidence>
<dbReference type="InterPro" id="IPR021765">
    <property type="entry name" value="UstYa-like"/>
</dbReference>
<dbReference type="PANTHER" id="PTHR33365:SF6">
    <property type="entry name" value="OXIDASE USTYA"/>
    <property type="match status" value="1"/>
</dbReference>
<evidence type="ECO:0000256" key="6">
    <source>
        <dbReference type="ARBA" id="ARBA00035112"/>
    </source>
</evidence>
<dbReference type="PANTHER" id="PTHR33365">
    <property type="entry name" value="YALI0B05434P"/>
    <property type="match status" value="1"/>
</dbReference>
<dbReference type="EMBL" id="WOWK01000063">
    <property type="protein sequence ID" value="KAF0322276.1"/>
    <property type="molecule type" value="Genomic_DNA"/>
</dbReference>
<keyword evidence="11" id="KW-1185">Reference proteome</keyword>
<dbReference type="PROSITE" id="PS50920">
    <property type="entry name" value="SOLCAR"/>
    <property type="match status" value="1"/>
</dbReference>
<gene>
    <name evidence="10" type="ORF">GQ607_010565</name>
</gene>
<accession>A0A8H3W4J7</accession>
<dbReference type="InterPro" id="IPR018108">
    <property type="entry name" value="MCP_transmembrane"/>
</dbReference>
<sequence length="754" mass="85490">MGPGKPASSSYKLLSDDESSVDNGHVCGRCETSISEDRPSRSFSRLKLILAFVFCQIPILLLSFAVFRYILRSNEKTSETYDKDDYLAFERYNATGTPYSIVDAADPSKDADKFWNDLKRYTGIVTVDDAWAERNNLPPTVKYPHDPQLRVYQVNVFHSLHCLYRIRNRLISNVPMERWPRNDIHTMHCVDHLREEIMCNVDVSMSGSNEFVAFNNHNHDRKCRDLAAVQRWAQEHTWLGYKDYLEGVIGYDANEAERVNMALAGKGQWNKANSTHNKETGKIEAWFEDHEISSGHYLKLEQQTMTRRRDDDTTTYDPYTGLLPVLPPDAQLPDKNPRSNAATAASAAGVRALSAQVVAFYFRAPVKAFFRTRVDYLAYARSVHQAQTELLAQAAAKEGGSRLHLGLRQAWFYLRGTTPGVLTSAVKQHGWGVLPHQVLPPLIANVGVGAVLYTSYLTILGALHEPSSKSRKTVYPPPQPYQTFTAGLLAGGLQSFVAAPLDAIQARYDHRDLMTGQGGKPKSMWTFSAEKLREIGPRGIFAGWGLSLTKDSLGSAIFFSVFEYVKAQGYYKFVSWYYGGLEEHIVDFMAQKRPTTKDALGENNQPLIIRPHYAIEPAFLLLAGITASITQQVVLHPLTHVQVEHWDRLEELDAKAAKLRALKGADPNHQKQGWRMFRAYYRAYQETWSECCLEAQKEGLSMRRWLWRGFWWNTIRQVPSTSAGLIIFELVRRKYGLGNEEVRIMGDGYDILLN</sequence>
<dbReference type="Gene3D" id="1.50.40.10">
    <property type="entry name" value="Mitochondrial carrier domain"/>
    <property type="match status" value="1"/>
</dbReference>
<feature type="transmembrane region" description="Helical" evidence="9">
    <location>
        <begin position="48"/>
        <end position="71"/>
    </location>
</feature>
<evidence type="ECO:0000256" key="3">
    <source>
        <dbReference type="ARBA" id="ARBA00022792"/>
    </source>
</evidence>
<organism evidence="10 11">
    <name type="scientific">Colletotrichum asianum</name>
    <dbReference type="NCBI Taxonomy" id="702518"/>
    <lineage>
        <taxon>Eukaryota</taxon>
        <taxon>Fungi</taxon>
        <taxon>Dikarya</taxon>
        <taxon>Ascomycota</taxon>
        <taxon>Pezizomycotina</taxon>
        <taxon>Sordariomycetes</taxon>
        <taxon>Hypocreomycetidae</taxon>
        <taxon>Glomerellales</taxon>
        <taxon>Glomerellaceae</taxon>
        <taxon>Colletotrichum</taxon>
        <taxon>Colletotrichum gloeosporioides species complex</taxon>
    </lineage>
</organism>